<dbReference type="Proteomes" id="UP000035680">
    <property type="component" value="Unassembled WGS sequence"/>
</dbReference>
<name>A0A0K0F0Y5_STRVS</name>
<feature type="signal peptide" evidence="1">
    <location>
        <begin position="1"/>
        <end position="18"/>
    </location>
</feature>
<keyword evidence="1" id="KW-0732">Signal</keyword>
<evidence type="ECO:0000313" key="3">
    <source>
        <dbReference type="WBParaSite" id="SVE_0245200.1"/>
    </source>
</evidence>
<keyword evidence="2" id="KW-1185">Reference proteome</keyword>
<feature type="chain" id="PRO_5005329192" evidence="1">
    <location>
        <begin position="19"/>
        <end position="136"/>
    </location>
</feature>
<dbReference type="AlphaFoldDB" id="A0A0K0F0Y5"/>
<evidence type="ECO:0000313" key="2">
    <source>
        <dbReference type="Proteomes" id="UP000035680"/>
    </source>
</evidence>
<reference evidence="3" key="2">
    <citation type="submission" date="2015-08" db="UniProtKB">
        <authorList>
            <consortium name="WormBaseParasite"/>
        </authorList>
    </citation>
    <scope>IDENTIFICATION</scope>
</reference>
<organism evidence="2 3">
    <name type="scientific">Strongyloides venezuelensis</name>
    <name type="common">Threadworm</name>
    <dbReference type="NCBI Taxonomy" id="75913"/>
    <lineage>
        <taxon>Eukaryota</taxon>
        <taxon>Metazoa</taxon>
        <taxon>Ecdysozoa</taxon>
        <taxon>Nematoda</taxon>
        <taxon>Chromadorea</taxon>
        <taxon>Rhabditida</taxon>
        <taxon>Tylenchina</taxon>
        <taxon>Panagrolaimomorpha</taxon>
        <taxon>Strongyloidoidea</taxon>
        <taxon>Strongyloididae</taxon>
        <taxon>Strongyloides</taxon>
    </lineage>
</organism>
<evidence type="ECO:0000256" key="1">
    <source>
        <dbReference type="SAM" id="SignalP"/>
    </source>
</evidence>
<reference evidence="2" key="1">
    <citation type="submission" date="2014-07" db="EMBL/GenBank/DDBJ databases">
        <authorList>
            <person name="Martin A.A"/>
            <person name="De Silva N."/>
        </authorList>
    </citation>
    <scope>NUCLEOTIDE SEQUENCE</scope>
</reference>
<protein>
    <submittedName>
        <fullName evidence="3">BOWMAN_BIRK domain-containing protein</fullName>
    </submittedName>
</protein>
<accession>A0A0K0F0Y5</accession>
<dbReference type="WBParaSite" id="SVE_0245200.1">
    <property type="protein sequence ID" value="SVE_0245200.1"/>
    <property type="gene ID" value="SVE_0245200"/>
</dbReference>
<sequence>MLSLLVLFLAISFDIVSSTSSSSSCIPSWSNWSPYTSCTEECGGCGKPVSTRKCIIQKDCPEQDCLGDWRRIQNDTACDAAFNIACKAPKSLCCEGYRVVIDRSSTNPKIKCAFGKDEASKDKRELKRNNIRHYQL</sequence>
<proteinExistence type="predicted"/>